<accession>A0ABV7JLH9</accession>
<gene>
    <name evidence="2" type="ORF">ACFOET_08595</name>
</gene>
<evidence type="ECO:0000259" key="1">
    <source>
        <dbReference type="PROSITE" id="PS51704"/>
    </source>
</evidence>
<dbReference type="PROSITE" id="PS51704">
    <property type="entry name" value="GP_PDE"/>
    <property type="match status" value="1"/>
</dbReference>
<evidence type="ECO:0000313" key="3">
    <source>
        <dbReference type="Proteomes" id="UP001595526"/>
    </source>
</evidence>
<comment type="caution">
    <text evidence="2">The sequence shown here is derived from an EMBL/GenBank/DDBJ whole genome shotgun (WGS) entry which is preliminary data.</text>
</comment>
<dbReference type="RefSeq" id="WP_379021579.1">
    <property type="nucleotide sequence ID" value="NZ_JBHRTA010000027.1"/>
</dbReference>
<keyword evidence="3" id="KW-1185">Reference proteome</keyword>
<dbReference type="Gene3D" id="3.20.20.190">
    <property type="entry name" value="Phosphatidylinositol (PI) phosphodiesterase"/>
    <property type="match status" value="1"/>
</dbReference>
<evidence type="ECO:0000313" key="2">
    <source>
        <dbReference type="EMBL" id="MFC3197668.1"/>
    </source>
</evidence>
<dbReference type="PANTHER" id="PTHR46320:SF1">
    <property type="entry name" value="GLYCEROPHOSPHODIESTER PHOSPHODIESTERASE 1"/>
    <property type="match status" value="1"/>
</dbReference>
<organism evidence="2 3">
    <name type="scientific">Parapedobacter deserti</name>
    <dbReference type="NCBI Taxonomy" id="1912957"/>
    <lineage>
        <taxon>Bacteria</taxon>
        <taxon>Pseudomonadati</taxon>
        <taxon>Bacteroidota</taxon>
        <taxon>Sphingobacteriia</taxon>
        <taxon>Sphingobacteriales</taxon>
        <taxon>Sphingobacteriaceae</taxon>
        <taxon>Parapedobacter</taxon>
    </lineage>
</organism>
<dbReference type="EMBL" id="JBHRTA010000027">
    <property type="protein sequence ID" value="MFC3197668.1"/>
    <property type="molecule type" value="Genomic_DNA"/>
</dbReference>
<dbReference type="CDD" id="cd08566">
    <property type="entry name" value="GDPD_AtGDE_like"/>
    <property type="match status" value="1"/>
</dbReference>
<proteinExistence type="predicted"/>
<dbReference type="SUPFAM" id="SSF51695">
    <property type="entry name" value="PLC-like phosphodiesterases"/>
    <property type="match status" value="1"/>
</dbReference>
<dbReference type="InterPro" id="IPR017946">
    <property type="entry name" value="PLC-like_Pdiesterase_TIM-brl"/>
</dbReference>
<feature type="domain" description="GP-PDE" evidence="1">
    <location>
        <begin position="58"/>
        <end position="284"/>
    </location>
</feature>
<sequence length="324" mass="35487">MIRYDLIANYTFRPLAMALLLLLVEALPGNAQEPMHTMDFKQPDELKSFLRYQPDRPVLISAHRGGAAPGYPENSIHTFARTLSYTPAFMEIDPRYSKDGQVVLLHDDTLSRMTTGRGKVIDHTLAELRQLYLKDVDGRTTPFGVNTLAEALEWAKGKTVLILDQKGISALERAKLLVAHHAKTHAMLIVYSVEDAVAVYRFDPEIMMEVMVPSLEALAEFQAAGVPMENIVAFVGHKPPKDPAVIAGLQAVGVTPARGTSFELDRAYARGRISRAELHAGYRALVAGGVAMLESDLASEAGMAVQAVWDAAPKSESVEPTDHE</sequence>
<dbReference type="Proteomes" id="UP001595526">
    <property type="component" value="Unassembled WGS sequence"/>
</dbReference>
<protein>
    <submittedName>
        <fullName evidence="2">Glycerophosphodiester phosphodiesterase family protein</fullName>
    </submittedName>
</protein>
<dbReference type="InterPro" id="IPR030395">
    <property type="entry name" value="GP_PDE_dom"/>
</dbReference>
<dbReference type="Pfam" id="PF03009">
    <property type="entry name" value="GDPD"/>
    <property type="match status" value="1"/>
</dbReference>
<name>A0ABV7JLH9_9SPHI</name>
<reference evidence="3" key="1">
    <citation type="journal article" date="2019" name="Int. J. Syst. Evol. Microbiol.">
        <title>The Global Catalogue of Microorganisms (GCM) 10K type strain sequencing project: providing services to taxonomists for standard genome sequencing and annotation.</title>
        <authorList>
            <consortium name="The Broad Institute Genomics Platform"/>
            <consortium name="The Broad Institute Genome Sequencing Center for Infectious Disease"/>
            <person name="Wu L."/>
            <person name="Ma J."/>
        </authorList>
    </citation>
    <scope>NUCLEOTIDE SEQUENCE [LARGE SCALE GENOMIC DNA]</scope>
    <source>
        <strain evidence="3">KCTC 52416</strain>
    </source>
</reference>
<dbReference type="PANTHER" id="PTHR46320">
    <property type="entry name" value="GLYCEROPHOSPHODIESTER PHOSPHODIESTERASE 1"/>
    <property type="match status" value="1"/>
</dbReference>